<dbReference type="InterPro" id="IPR004375">
    <property type="entry name" value="NanQ/TabA/YiaL"/>
</dbReference>
<dbReference type="NCBIfam" id="TIGR00022">
    <property type="entry name" value="YhcH/YjgK/YiaL family protein"/>
    <property type="match status" value="1"/>
</dbReference>
<evidence type="ECO:0000313" key="2">
    <source>
        <dbReference type="Proteomes" id="UP000192408"/>
    </source>
</evidence>
<dbReference type="InterPro" id="IPR037012">
    <property type="entry name" value="NanQ/TabA/YiaL_sf"/>
</dbReference>
<dbReference type="PANTHER" id="PTHR34986">
    <property type="entry name" value="EVOLVED BETA-GALACTOSIDASE SUBUNIT BETA"/>
    <property type="match status" value="1"/>
</dbReference>
<dbReference type="SUPFAM" id="SSF51197">
    <property type="entry name" value="Clavaminate synthase-like"/>
    <property type="match status" value="1"/>
</dbReference>
<sequence length="156" mass="17345">MILGDLTKAHATLGFPPVIAEICDYLSGLDLQGLELGRHDINADVFMNVMEFETAEASSKKAELHHRYLDVQLLISGTELIEYGVGNPDLGGYEAYQEEDDYQLTSQEIADKNSVVLKPNMFAVFFPYEAHKPGCNINGQPVNLKKLVVKIPYTLL</sequence>
<keyword evidence="2" id="KW-1185">Reference proteome</keyword>
<gene>
    <name evidence="1" type="ORF">SAMN05660772_02515</name>
</gene>
<dbReference type="GO" id="GO:0005829">
    <property type="term" value="C:cytosol"/>
    <property type="evidence" value="ECO:0007669"/>
    <property type="project" value="TreeGrafter"/>
</dbReference>
<dbReference type="EMBL" id="FWWV01000021">
    <property type="protein sequence ID" value="SMB85655.1"/>
    <property type="molecule type" value="Genomic_DNA"/>
</dbReference>
<dbReference type="AlphaFoldDB" id="A0A1W1UWW8"/>
<reference evidence="2" key="1">
    <citation type="submission" date="2017-04" db="EMBL/GenBank/DDBJ databases">
        <authorList>
            <person name="Varghese N."/>
            <person name="Submissions S."/>
        </authorList>
    </citation>
    <scope>NUCLEOTIDE SEQUENCE [LARGE SCALE GENOMIC DNA]</scope>
    <source>
        <strain evidence="2">DSM 23072</strain>
    </source>
</reference>
<dbReference type="InterPro" id="IPR049827">
    <property type="entry name" value="NanQ"/>
</dbReference>
<dbReference type="Pfam" id="PF04074">
    <property type="entry name" value="DUF386"/>
    <property type="match status" value="1"/>
</dbReference>
<dbReference type="PANTHER" id="PTHR34986:SF5">
    <property type="entry name" value="N-ACETYLNEURAMINATE ANOMERASE NANQ"/>
    <property type="match status" value="1"/>
</dbReference>
<organism evidence="1 2">
    <name type="scientific">Pasteurella testudinis DSM 23072</name>
    <dbReference type="NCBI Taxonomy" id="1122938"/>
    <lineage>
        <taxon>Bacteria</taxon>
        <taxon>Pseudomonadati</taxon>
        <taxon>Pseudomonadota</taxon>
        <taxon>Gammaproteobacteria</taxon>
        <taxon>Pasteurellales</taxon>
        <taxon>Pasteurellaceae</taxon>
        <taxon>Pasteurella</taxon>
    </lineage>
</organism>
<dbReference type="Proteomes" id="UP000192408">
    <property type="component" value="Unassembled WGS sequence"/>
</dbReference>
<dbReference type="STRING" id="1122938.SAMN05660772_02515"/>
<accession>A0A1W1UWW8</accession>
<dbReference type="Gene3D" id="2.60.120.370">
    <property type="entry name" value="YhcH/YjgK/YiaL"/>
    <property type="match status" value="1"/>
</dbReference>
<evidence type="ECO:0000313" key="1">
    <source>
        <dbReference type="EMBL" id="SMB85655.1"/>
    </source>
</evidence>
<dbReference type="NCBIfam" id="NF040884">
    <property type="entry name" value="acetylneur_anom"/>
    <property type="match status" value="1"/>
</dbReference>
<protein>
    <submittedName>
        <fullName evidence="1">YhcH/YjgK/YiaL family protein</fullName>
    </submittedName>
</protein>
<dbReference type="RefSeq" id="WP_084257185.1">
    <property type="nucleotide sequence ID" value="NZ_FWWV01000021.1"/>
</dbReference>
<proteinExistence type="predicted"/>
<name>A0A1W1UWW8_9PAST</name>